<dbReference type="Proteomes" id="UP000050525">
    <property type="component" value="Unassembled WGS sequence"/>
</dbReference>
<proteinExistence type="predicted"/>
<sequence>MACRPPNGNSNKSRSLRPVTEIVSCCTENTCISLSFSVSCSLNFATLLHLTGKFTLLVFLHPRSLAEFEKLSPVPPKQKNLSLSGDLLAKVKYKRKKKSLFES</sequence>
<evidence type="ECO:0000313" key="1">
    <source>
        <dbReference type="EMBL" id="KYO29008.1"/>
    </source>
</evidence>
<reference evidence="1 2" key="1">
    <citation type="journal article" date="2012" name="Genome Biol.">
        <title>Sequencing three crocodilian genomes to illuminate the evolution of archosaurs and amniotes.</title>
        <authorList>
            <person name="St John J.A."/>
            <person name="Braun E.L."/>
            <person name="Isberg S.R."/>
            <person name="Miles L.G."/>
            <person name="Chong A.Y."/>
            <person name="Gongora J."/>
            <person name="Dalzell P."/>
            <person name="Moran C."/>
            <person name="Bed'hom B."/>
            <person name="Abzhanov A."/>
            <person name="Burgess S.C."/>
            <person name="Cooksey A.M."/>
            <person name="Castoe T.A."/>
            <person name="Crawford N.G."/>
            <person name="Densmore L.D."/>
            <person name="Drew J.C."/>
            <person name="Edwards S.V."/>
            <person name="Faircloth B.C."/>
            <person name="Fujita M.K."/>
            <person name="Greenwold M.J."/>
            <person name="Hoffmann F.G."/>
            <person name="Howard J.M."/>
            <person name="Iguchi T."/>
            <person name="Janes D.E."/>
            <person name="Khan S.Y."/>
            <person name="Kohno S."/>
            <person name="de Koning A.J."/>
            <person name="Lance S.L."/>
            <person name="McCarthy F.M."/>
            <person name="McCormack J.E."/>
            <person name="Merchant M.E."/>
            <person name="Peterson D.G."/>
            <person name="Pollock D.D."/>
            <person name="Pourmand N."/>
            <person name="Raney B.J."/>
            <person name="Roessler K.A."/>
            <person name="Sanford J.R."/>
            <person name="Sawyer R.H."/>
            <person name="Schmidt C.J."/>
            <person name="Triplett E.W."/>
            <person name="Tuberville T.D."/>
            <person name="Venegas-Anaya M."/>
            <person name="Howard J.T."/>
            <person name="Jarvis E.D."/>
            <person name="Guillette L.J.Jr."/>
            <person name="Glenn T.C."/>
            <person name="Green R.E."/>
            <person name="Ray D.A."/>
        </authorList>
    </citation>
    <scope>NUCLEOTIDE SEQUENCE [LARGE SCALE GENOMIC DNA]</scope>
    <source>
        <strain evidence="1">KSC_2009_1</strain>
    </source>
</reference>
<dbReference type="AlphaFoldDB" id="A0A151MX32"/>
<keyword evidence="2" id="KW-1185">Reference proteome</keyword>
<organism evidence="1 2">
    <name type="scientific">Alligator mississippiensis</name>
    <name type="common">American alligator</name>
    <dbReference type="NCBI Taxonomy" id="8496"/>
    <lineage>
        <taxon>Eukaryota</taxon>
        <taxon>Metazoa</taxon>
        <taxon>Chordata</taxon>
        <taxon>Craniata</taxon>
        <taxon>Vertebrata</taxon>
        <taxon>Euteleostomi</taxon>
        <taxon>Archelosauria</taxon>
        <taxon>Archosauria</taxon>
        <taxon>Crocodylia</taxon>
        <taxon>Alligatoridae</taxon>
        <taxon>Alligatorinae</taxon>
        <taxon>Alligator</taxon>
    </lineage>
</organism>
<protein>
    <submittedName>
        <fullName evidence="1">Uncharacterized protein</fullName>
    </submittedName>
</protein>
<comment type="caution">
    <text evidence="1">The sequence shown here is derived from an EMBL/GenBank/DDBJ whole genome shotgun (WGS) entry which is preliminary data.</text>
</comment>
<name>A0A151MX32_ALLMI</name>
<accession>A0A151MX32</accession>
<gene>
    <name evidence="1" type="ORF">Y1Q_0009823</name>
</gene>
<dbReference type="EMBL" id="AKHW03004724">
    <property type="protein sequence ID" value="KYO29008.1"/>
    <property type="molecule type" value="Genomic_DNA"/>
</dbReference>
<evidence type="ECO:0000313" key="2">
    <source>
        <dbReference type="Proteomes" id="UP000050525"/>
    </source>
</evidence>